<evidence type="ECO:0000256" key="1">
    <source>
        <dbReference type="SAM" id="Phobius"/>
    </source>
</evidence>
<protein>
    <submittedName>
        <fullName evidence="4">Cytochrome b561 domain-containing protein</fullName>
    </submittedName>
</protein>
<evidence type="ECO:0000313" key="2">
    <source>
        <dbReference type="EMBL" id="VDO01063.1"/>
    </source>
</evidence>
<dbReference type="EMBL" id="UZAE01004217">
    <property type="protein sequence ID" value="VDO01063.1"/>
    <property type="molecule type" value="Genomic_DNA"/>
</dbReference>
<name>A0A0R3TDR6_RODNA</name>
<proteinExistence type="predicted"/>
<dbReference type="OrthoDB" id="6372137at2759"/>
<reference evidence="2 3" key="2">
    <citation type="submission" date="2018-11" db="EMBL/GenBank/DDBJ databases">
        <authorList>
            <consortium name="Pathogen Informatics"/>
        </authorList>
    </citation>
    <scope>NUCLEOTIDE SEQUENCE [LARGE SCALE GENOMIC DNA]</scope>
</reference>
<dbReference type="WBParaSite" id="HNAJ_0000520501-mRNA-1">
    <property type="protein sequence ID" value="HNAJ_0000520501-mRNA-1"/>
    <property type="gene ID" value="HNAJ_0000520501"/>
</dbReference>
<dbReference type="STRING" id="102285.A0A0R3TDR6"/>
<reference evidence="4" key="1">
    <citation type="submission" date="2017-02" db="UniProtKB">
        <authorList>
            <consortium name="WormBaseParasite"/>
        </authorList>
    </citation>
    <scope>IDENTIFICATION</scope>
</reference>
<sequence>MHKIRPYCNWTHFIIGTLAHVLSIPNIMLGLGMPSAGVQLRSLNYPLFFVISQFIVELTLEIHGCIHHRRDKRKLLNY</sequence>
<gene>
    <name evidence="2" type="ORF">HNAJ_LOCUS5203</name>
</gene>
<keyword evidence="3" id="KW-1185">Reference proteome</keyword>
<dbReference type="Proteomes" id="UP000278807">
    <property type="component" value="Unassembled WGS sequence"/>
</dbReference>
<keyword evidence="1" id="KW-0472">Membrane</keyword>
<dbReference type="AlphaFoldDB" id="A0A0R3TDR6"/>
<evidence type="ECO:0000313" key="3">
    <source>
        <dbReference type="Proteomes" id="UP000278807"/>
    </source>
</evidence>
<accession>A0A0R3TDR6</accession>
<keyword evidence="1" id="KW-0812">Transmembrane</keyword>
<feature type="transmembrane region" description="Helical" evidence="1">
    <location>
        <begin position="12"/>
        <end position="33"/>
    </location>
</feature>
<keyword evidence="1" id="KW-1133">Transmembrane helix</keyword>
<organism evidence="4">
    <name type="scientific">Rodentolepis nana</name>
    <name type="common">Dwarf tapeworm</name>
    <name type="synonym">Hymenolepis nana</name>
    <dbReference type="NCBI Taxonomy" id="102285"/>
    <lineage>
        <taxon>Eukaryota</taxon>
        <taxon>Metazoa</taxon>
        <taxon>Spiralia</taxon>
        <taxon>Lophotrochozoa</taxon>
        <taxon>Platyhelminthes</taxon>
        <taxon>Cestoda</taxon>
        <taxon>Eucestoda</taxon>
        <taxon>Cyclophyllidea</taxon>
        <taxon>Hymenolepididae</taxon>
        <taxon>Rodentolepis</taxon>
    </lineage>
</organism>
<feature type="transmembrane region" description="Helical" evidence="1">
    <location>
        <begin position="45"/>
        <end position="66"/>
    </location>
</feature>
<evidence type="ECO:0000313" key="4">
    <source>
        <dbReference type="WBParaSite" id="HNAJ_0000520501-mRNA-1"/>
    </source>
</evidence>